<dbReference type="OrthoDB" id="9806994at2"/>
<dbReference type="RefSeq" id="WP_121099009.1">
    <property type="nucleotide sequence ID" value="NZ_RBII01000001.1"/>
</dbReference>
<evidence type="ECO:0000259" key="2">
    <source>
        <dbReference type="Pfam" id="PF12728"/>
    </source>
</evidence>
<accession>A0A420WJK2</accession>
<dbReference type="EMBL" id="RBII01000001">
    <property type="protein sequence ID" value="RKQ71211.1"/>
    <property type="molecule type" value="Genomic_DNA"/>
</dbReference>
<gene>
    <name evidence="3" type="ORF">DES40_0524</name>
</gene>
<evidence type="ECO:0000313" key="4">
    <source>
        <dbReference type="Proteomes" id="UP000282211"/>
    </source>
</evidence>
<dbReference type="Proteomes" id="UP000282211">
    <property type="component" value="Unassembled WGS sequence"/>
</dbReference>
<feature type="region of interest" description="Disordered" evidence="1">
    <location>
        <begin position="1"/>
        <end position="20"/>
    </location>
</feature>
<dbReference type="SUPFAM" id="SSF46955">
    <property type="entry name" value="Putative DNA-binding domain"/>
    <property type="match status" value="1"/>
</dbReference>
<protein>
    <submittedName>
        <fullName evidence="3">Helix-turn-helix protein</fullName>
    </submittedName>
</protein>
<dbReference type="AlphaFoldDB" id="A0A420WJK2"/>
<dbReference type="InterPro" id="IPR009061">
    <property type="entry name" value="DNA-bd_dom_put_sf"/>
</dbReference>
<evidence type="ECO:0000313" key="3">
    <source>
        <dbReference type="EMBL" id="RKQ71211.1"/>
    </source>
</evidence>
<reference evidence="3 4" key="1">
    <citation type="submission" date="2018-10" db="EMBL/GenBank/DDBJ databases">
        <title>Genomic Encyclopedia of Type Strains, Phase IV (KMG-IV): sequencing the most valuable type-strain genomes for metagenomic binning, comparative biology and taxonomic classification.</title>
        <authorList>
            <person name="Goeker M."/>
        </authorList>
    </citation>
    <scope>NUCLEOTIDE SEQUENCE [LARGE SCALE GENOMIC DNA]</scope>
    <source>
        <strain evidence="3 4">DSM 22008</strain>
    </source>
</reference>
<sequence>MERELEGLPQPKNRHRPIDSPYKTVADAAEYLRLNPRTLNNMRSAGRGPCFHKHGRRVLYHIDELAKWSGLTKKTMREPEVETHNLFA</sequence>
<proteinExistence type="predicted"/>
<keyword evidence="4" id="KW-1185">Reference proteome</keyword>
<evidence type="ECO:0000256" key="1">
    <source>
        <dbReference type="SAM" id="MobiDB-lite"/>
    </source>
</evidence>
<comment type="caution">
    <text evidence="3">The sequence shown here is derived from an EMBL/GenBank/DDBJ whole genome shotgun (WGS) entry which is preliminary data.</text>
</comment>
<organism evidence="3 4">
    <name type="scientific">Litorimonas taeanensis</name>
    <dbReference type="NCBI Taxonomy" id="568099"/>
    <lineage>
        <taxon>Bacteria</taxon>
        <taxon>Pseudomonadati</taxon>
        <taxon>Pseudomonadota</taxon>
        <taxon>Alphaproteobacteria</taxon>
        <taxon>Maricaulales</taxon>
        <taxon>Robiginitomaculaceae</taxon>
    </lineage>
</organism>
<dbReference type="InParanoid" id="A0A420WJK2"/>
<feature type="domain" description="Helix-turn-helix" evidence="2">
    <location>
        <begin position="24"/>
        <end position="68"/>
    </location>
</feature>
<dbReference type="Pfam" id="PF12728">
    <property type="entry name" value="HTH_17"/>
    <property type="match status" value="1"/>
</dbReference>
<name>A0A420WJK2_9PROT</name>
<dbReference type="InterPro" id="IPR041657">
    <property type="entry name" value="HTH_17"/>
</dbReference>